<keyword evidence="3" id="KW-0732">Signal</keyword>
<dbReference type="HOGENOM" id="CLU_227271_0_0_14"/>
<evidence type="ECO:0000256" key="2">
    <source>
        <dbReference type="SAM" id="MobiDB-lite"/>
    </source>
</evidence>
<evidence type="ECO:0000259" key="4">
    <source>
        <dbReference type="Pfam" id="PF09610"/>
    </source>
</evidence>
<evidence type="ECO:0000313" key="5">
    <source>
        <dbReference type="EMBL" id="ACF07081.1"/>
    </source>
</evidence>
<dbReference type="PANTHER" id="PTHR23159:SF60">
    <property type="entry name" value="SPINDLE ASSEMBLY ABNORMAL PROTEIN 4"/>
    <property type="match status" value="1"/>
</dbReference>
<feature type="coiled-coil region" evidence="1">
    <location>
        <begin position="1634"/>
        <end position="1864"/>
    </location>
</feature>
<keyword evidence="1" id="KW-0175">Coiled coil</keyword>
<evidence type="ECO:0000256" key="1">
    <source>
        <dbReference type="SAM" id="Coils"/>
    </source>
</evidence>
<dbReference type="RefSeq" id="WP_012498038.1">
    <property type="nucleotide sequence ID" value="NC_011025.1"/>
</dbReference>
<proteinExistence type="predicted"/>
<feature type="region of interest" description="Disordered" evidence="2">
    <location>
        <begin position="1421"/>
        <end position="1444"/>
    </location>
</feature>
<protein>
    <submittedName>
        <fullName evidence="5">Massive surface protein MspI</fullName>
    </submittedName>
</protein>
<evidence type="ECO:0000313" key="6">
    <source>
        <dbReference type="Proteomes" id="UP000008812"/>
    </source>
</evidence>
<gene>
    <name evidence="5" type="primary">mspI</name>
    <name evidence="5" type="ordered locus">MARTH_orf150</name>
</gene>
<dbReference type="InterPro" id="IPR011732">
    <property type="entry name" value="Mycoplasma_virulence_signal"/>
</dbReference>
<name>B3PM29_META1</name>
<feature type="coiled-coil region" evidence="1">
    <location>
        <begin position="2073"/>
        <end position="2111"/>
    </location>
</feature>
<dbReference type="EMBL" id="CP001047">
    <property type="protein sequence ID" value="ACF07081.1"/>
    <property type="molecule type" value="Genomic_DNA"/>
</dbReference>
<feature type="coiled-coil region" evidence="1">
    <location>
        <begin position="121"/>
        <end position="450"/>
    </location>
</feature>
<evidence type="ECO:0000256" key="3">
    <source>
        <dbReference type="SAM" id="SignalP"/>
    </source>
</evidence>
<dbReference type="STRING" id="243272.MARTH_orf150"/>
<sequence length="2416" mass="272438">MSHAKKKKIAIIVLASTAALLAAGTVSGVLYAHQSATKRSKGNDKKPEIQDISELEKKIETIRDSHKQNLKNEAWKILEALKITIRNAKKANNVRDLSQVISDFERLIPLGEAYLAELKKLPELEALANDLKNVIDLAKEALKEAKEKLLDLQQKEKILKDKLQTLLNKIAQAIAKEPNANDVATIEALIAELKTLQIESDDLSQSLKAAKLLEELKLLNDANLKIKETISVLQKRLIAINPEKQKEITKQANQKILDLEKSQKDVENANDISTLPNAIKKLEKDLEDAKSLEKDAKDNGLNDVAKKLQDAINKGEEALKKGKEKEQKIIEANNALIKKVNELVAKITKDVNDANRLSTQSEDSLINNTKAALEEDVKQSEKLAKQAEDATLLAEVNKIKDAKDKAEEALKKINEIIAQKQAIELAKLELQKSLSELDKATKNANLADDESTLPTAIASLASAIANSNTTLAKYEDLKENEVIKPHYDALKNYLTNEAKSALEQAKNRQEAKKQAKAQIDKDLAKAKADYEGIKNTIDALESTDKIAELQNIINNNLPTLKDRVKGIEQSAENTKYPEAKEKAKELLKQIDKLTLEAQAKLEKLKKDKETQELENKKLQDLRQELEAVIKNLGIVSDRAKSHLVPGASANNIELAKAIKEIEEQLANADDTRAKVAQANKQAELTNELNKLTDVENIAKDLKAQLLAKIEASNQDIANKITEARAKLSQYIQNANEANDQKNLANLLAAMNNLEKLLKEAQDIQTLATKVGSNKLAEAQTLTNDVNKALSDAEAKYKKLKKSLEDEQSLLDSLNKAIEKQSKTLNDAKQGADKATTIDGKDSKYSLLDKALQDAKTELDKMKEEAKDLKDQANKDSINNKIENLEKQISDGEEDLKKKQEALAKDKEKNDKLIKDLTDEANDAISKANDAIQNPFDKNKTKEAEDALKDAHKKLNEEKDKLKGDAQNLEKITKKLEEIDQKQQDLADAKKQQEQSEETRAKELAEQAKKLQTELENLVKELKEKIKFTEITAKANEIENKINNINENFLKAGGEANKLKDHDHLKDAYKKLKKAVDDATKEASDAKNKITTDRQALNDRFKSLEASTTTVKNDLNSAGNDQQKLNEVIGKLEGQNKLLEQVQKLIEDITKVDPDSELLAKAKGLQTELNSALKAAQAKLKTKAEEIAKLNESLERKAQELTAQTNSTNAISKENVDTLDTAIKKLEELKNQANTLKTEINTKRVDNDIKNETEQKYQALVKAIKDAQDTIDNKKTELAAQKAQNKTNIVDPAIEKAKDTINALNNANDVPSLKDALENKQAEAKQSLEQAIQQLEKDKDNKKLVEDKLKELEDAAKKAKEKLDKLNQSEDKELQKILSELNKIEKSLKDAKDAFGDSDTIDQKTTKKDALQIAIDQAKNDLQTQSEKANKLQDPAKKKQATDRIDQINQAIKDTYQPLVETKENEIQQAKTENSQKVDSALTESKKSLEQADQAIGDDNSNFDKSQKLDDAKTKLNETQQKLNDLKNELAGDSENQAKVQDELTKITKKLQDLERAKQDLKQSQDQKAKELAKQAKELANNLNTLAHDLDSLWKKSEVNAKKTEITTIVNKANTLINDPKTKYLQDHPTLAPHLKALKDAITNAQSTINKKDSDIQTKKQAIDSLIASLKTDLNAYQQELTTAGYDKSKLQALIAKIEKLDDSNAALNKIQKLLEQIEEISYTEKQTEITNLKNAFEDIIKEAKRRVANIAHKINDYNQEINTLISDINNAKTLVETTEKIKVDDLDAALRALEQQLNKITGLETRIKNEKSSDINAGVKTNLDKLKALEALAKSLKQTKEAELEEQRQANQKAIKDFEDFMKQKSKEINEIIAKNYDFIVDKYDSGKAAVAKVSEIRGKLVALENQVKGESKWNQTIQAFEKELTTMSTSASQHWINSEASLGAELERLVNILTIDGINNIESIKKLEEFLIDDKFDKEFDLAKRIVNVLRGYFEFNYSMTPSLYKSLFDTLSNTVSRWNRDTYKTNVQNRINLIKKQIVQNSDEANELLNKGFSQTEIDTLKTNIISSDSIKEAQSKLNEAKTKSQKIANELNSLIKAKLAEINQIKTNFKSLWENKIGHDGNPSNFVEDFTKEAQHKMQIIDEIIKSIKQSFKNKNYELNNAFNELDQLATEVKNYLKEMFDKSTEVAKTIAKWKNGDLPEFEQTEGIKELTKSWNFEASLANLKKIEAEFANIKSYWPAVQEYATILKRSSKYLNLLGPVEKLFAHYPDAKTLWDEIQKWNSNVYAKVLALDIKKLKMSELEQILQYMKTSAMIDRDIFSTQRKLELSYELYPKYTSHFAVFDDWISIDHKWSGYIILSNITNKNLRTKVREILRKTFESLNWDRYPLDALKIRMDRLDEYIKFVKDNNLVA</sequence>
<accession>B3PM29</accession>
<feature type="region of interest" description="Disordered" evidence="2">
    <location>
        <begin position="1465"/>
        <end position="1506"/>
    </location>
</feature>
<feature type="coiled-coil region" evidence="1">
    <location>
        <begin position="1508"/>
        <end position="1588"/>
    </location>
</feature>
<feature type="region of interest" description="Disordered" evidence="2">
    <location>
        <begin position="980"/>
        <end position="1004"/>
    </location>
</feature>
<dbReference type="NCBIfam" id="TIGR02184">
    <property type="entry name" value="Myco_arth_vir_N"/>
    <property type="match status" value="1"/>
</dbReference>
<dbReference type="PANTHER" id="PTHR23159">
    <property type="entry name" value="CENTROSOMAL PROTEIN 2"/>
    <property type="match status" value="1"/>
</dbReference>
<dbReference type="Pfam" id="PF09610">
    <property type="entry name" value="Myco_arth_vir_N"/>
    <property type="match status" value="1"/>
</dbReference>
<feature type="coiled-coil region" evidence="1">
    <location>
        <begin position="495"/>
        <end position="543"/>
    </location>
</feature>
<feature type="compositionally biased region" description="Polar residues" evidence="2">
    <location>
        <begin position="1466"/>
        <end position="1477"/>
    </location>
</feature>
<organism evidence="5 6">
    <name type="scientific">Metamycoplasma arthritidis (strain 158L3-1)</name>
    <name type="common">Mycoplasma arthritidis</name>
    <dbReference type="NCBI Taxonomy" id="243272"/>
    <lineage>
        <taxon>Bacteria</taxon>
        <taxon>Bacillati</taxon>
        <taxon>Mycoplasmatota</taxon>
        <taxon>Mycoplasmoidales</taxon>
        <taxon>Metamycoplasmataceae</taxon>
        <taxon>Metamycoplasma</taxon>
    </lineage>
</organism>
<feature type="compositionally biased region" description="Basic and acidic residues" evidence="2">
    <location>
        <begin position="1427"/>
        <end position="1444"/>
    </location>
</feature>
<feature type="signal peptide" evidence="3">
    <location>
        <begin position="1"/>
        <end position="22"/>
    </location>
</feature>
<dbReference type="Proteomes" id="UP000008812">
    <property type="component" value="Chromosome"/>
</dbReference>
<feature type="coiled-coil region" evidence="1">
    <location>
        <begin position="1165"/>
        <end position="1283"/>
    </location>
</feature>
<reference evidence="5 6" key="1">
    <citation type="journal article" date="2008" name="Infect. Immun.">
        <title>Genome of Mycoplasma arthritidis.</title>
        <authorList>
            <person name="Dybvig K."/>
            <person name="Zuhua C."/>
            <person name="Lao P."/>
            <person name="Jordan D.S."/>
            <person name="French C.T."/>
            <person name="Tu A.H."/>
            <person name="Loraine A.E."/>
        </authorList>
    </citation>
    <scope>NUCLEOTIDE SEQUENCE [LARGE SCALE GENOMIC DNA]</scope>
    <source>
        <strain evidence="5 6">158L3-1</strain>
    </source>
</reference>
<keyword evidence="6" id="KW-1185">Reference proteome</keyword>
<feature type="region of interest" description="Disordered" evidence="2">
    <location>
        <begin position="925"/>
        <end position="944"/>
    </location>
</feature>
<feature type="chain" id="PRO_5002796722" evidence="3">
    <location>
        <begin position="23"/>
        <end position="2416"/>
    </location>
</feature>
<dbReference type="KEGG" id="mat:MARTH_orf150"/>
<feature type="domain" description="Mycoplasma virulence signal" evidence="4">
    <location>
        <begin position="1"/>
        <end position="32"/>
    </location>
</feature>